<protein>
    <submittedName>
        <fullName evidence="2">Uncharacterized protein</fullName>
    </submittedName>
</protein>
<dbReference type="AlphaFoldDB" id="A0A7T1T2U2"/>
<evidence type="ECO:0000313" key="3">
    <source>
        <dbReference type="Proteomes" id="UP000595046"/>
    </source>
</evidence>
<organism evidence="2 3">
    <name type="scientific">Streptomyces bathyalis</name>
    <dbReference type="NCBI Taxonomy" id="2710756"/>
    <lineage>
        <taxon>Bacteria</taxon>
        <taxon>Bacillati</taxon>
        <taxon>Actinomycetota</taxon>
        <taxon>Actinomycetes</taxon>
        <taxon>Kitasatosporales</taxon>
        <taxon>Streptomycetaceae</taxon>
        <taxon>Streptomyces</taxon>
    </lineage>
</organism>
<name>A0A7T1T2U2_9ACTN</name>
<evidence type="ECO:0000256" key="1">
    <source>
        <dbReference type="SAM" id="MobiDB-lite"/>
    </source>
</evidence>
<proteinExistence type="predicted"/>
<keyword evidence="3" id="KW-1185">Reference proteome</keyword>
<feature type="region of interest" description="Disordered" evidence="1">
    <location>
        <begin position="65"/>
        <end position="85"/>
    </location>
</feature>
<dbReference type="Proteomes" id="UP000595046">
    <property type="component" value="Chromosome"/>
</dbReference>
<gene>
    <name evidence="2" type="ORF">G4Z16_02060</name>
</gene>
<dbReference type="KEGG" id="sbat:G4Z16_02060"/>
<dbReference type="EMBL" id="CP048882">
    <property type="protein sequence ID" value="QPP05371.1"/>
    <property type="molecule type" value="Genomic_DNA"/>
</dbReference>
<sequence>MERRSPGQRAFVLSGGLPGAPPFETLHRKAVLARCRTVGVPALYLADHPDSSPTEVGDALVADASSKKVQDPMAGSPNKLLDSLF</sequence>
<evidence type="ECO:0000313" key="2">
    <source>
        <dbReference type="EMBL" id="QPP05371.1"/>
    </source>
</evidence>
<dbReference type="RefSeq" id="WP_197348881.1">
    <property type="nucleotide sequence ID" value="NZ_CP048882.1"/>
</dbReference>
<accession>A0A7T1T2U2</accession>
<reference evidence="3" key="1">
    <citation type="submission" date="2020-02" db="EMBL/GenBank/DDBJ databases">
        <title>Streptomyces sp. ASO4wet.</title>
        <authorList>
            <person name="Risdian C."/>
            <person name="Landwehr W."/>
            <person name="Schupp P."/>
            <person name="Wink J."/>
        </authorList>
    </citation>
    <scope>NUCLEOTIDE SEQUENCE [LARGE SCALE GENOMIC DNA]</scope>
    <source>
        <strain evidence="3">ASO4wet</strain>
    </source>
</reference>